<keyword evidence="7" id="KW-0326">Glycosidase</keyword>
<reference evidence="10 11" key="1">
    <citation type="submission" date="2023-11" db="EMBL/GenBank/DDBJ databases">
        <title>Dfirmibasis_genome.</title>
        <authorList>
            <person name="Edelbroek B."/>
            <person name="Kjellin J."/>
            <person name="Jerlstrom-Hultqvist J."/>
            <person name="Soderbom F."/>
        </authorList>
    </citation>
    <scope>NUCLEOTIDE SEQUENCE [LARGE SCALE GENOMIC DNA]</scope>
    <source>
        <strain evidence="10 11">TNS-C-14</strain>
    </source>
</reference>
<dbReference type="InterPro" id="IPR055401">
    <property type="entry name" value="CEMIP_beta-hel_dom"/>
</dbReference>
<evidence type="ECO:0000256" key="5">
    <source>
        <dbReference type="ARBA" id="ARBA00022801"/>
    </source>
</evidence>
<proteinExistence type="inferred from homology"/>
<name>A0AAN7TL18_9MYCE</name>
<dbReference type="InterPro" id="IPR019316">
    <property type="entry name" value="G8_domain"/>
</dbReference>
<keyword evidence="3" id="KW-0472">Membrane</keyword>
<comment type="caution">
    <text evidence="10">The sequence shown here is derived from an EMBL/GenBank/DDBJ whole genome shotgun (WGS) entry which is preliminary data.</text>
</comment>
<evidence type="ECO:0000256" key="6">
    <source>
        <dbReference type="ARBA" id="ARBA00023180"/>
    </source>
</evidence>
<evidence type="ECO:0000259" key="9">
    <source>
        <dbReference type="PROSITE" id="PS51484"/>
    </source>
</evidence>
<feature type="chain" id="PRO_5042874096" description="G8 domain-containing protein" evidence="8">
    <location>
        <begin position="20"/>
        <end position="1003"/>
    </location>
</feature>
<dbReference type="GO" id="GO:0005886">
    <property type="term" value="C:plasma membrane"/>
    <property type="evidence" value="ECO:0007669"/>
    <property type="project" value="UniProtKB-SubCell"/>
</dbReference>
<evidence type="ECO:0000256" key="2">
    <source>
        <dbReference type="ARBA" id="ARBA00007586"/>
    </source>
</evidence>
<dbReference type="PROSITE" id="PS51484">
    <property type="entry name" value="G8"/>
    <property type="match status" value="1"/>
</dbReference>
<organism evidence="10 11">
    <name type="scientific">Dictyostelium firmibasis</name>
    <dbReference type="NCBI Taxonomy" id="79012"/>
    <lineage>
        <taxon>Eukaryota</taxon>
        <taxon>Amoebozoa</taxon>
        <taxon>Evosea</taxon>
        <taxon>Eumycetozoa</taxon>
        <taxon>Dictyostelia</taxon>
        <taxon>Dictyosteliales</taxon>
        <taxon>Dictyosteliaceae</taxon>
        <taxon>Dictyostelium</taxon>
    </lineage>
</organism>
<dbReference type="EMBL" id="JAVFKY010000005">
    <property type="protein sequence ID" value="KAK5575822.1"/>
    <property type="molecule type" value="Genomic_DNA"/>
</dbReference>
<evidence type="ECO:0000256" key="7">
    <source>
        <dbReference type="ARBA" id="ARBA00023295"/>
    </source>
</evidence>
<dbReference type="Proteomes" id="UP001344447">
    <property type="component" value="Unassembled WGS sequence"/>
</dbReference>
<dbReference type="SUPFAM" id="SSF51126">
    <property type="entry name" value="Pectin lyase-like"/>
    <property type="match status" value="1"/>
</dbReference>
<evidence type="ECO:0000313" key="11">
    <source>
        <dbReference type="Proteomes" id="UP001344447"/>
    </source>
</evidence>
<dbReference type="AlphaFoldDB" id="A0AAN7TL18"/>
<accession>A0AAN7TL18</accession>
<dbReference type="PANTHER" id="PTHR15535">
    <property type="entry name" value="TRANSMEMBRANE PROTEIN 2-RELATED"/>
    <property type="match status" value="1"/>
</dbReference>
<keyword evidence="6" id="KW-0325">Glycoprotein</keyword>
<gene>
    <name evidence="10" type="ORF">RB653_006956</name>
</gene>
<dbReference type="Pfam" id="PF24606">
    <property type="entry name" value="CEMIP_beta-hel"/>
    <property type="match status" value="1"/>
</dbReference>
<keyword evidence="3" id="KW-1003">Cell membrane</keyword>
<evidence type="ECO:0000256" key="3">
    <source>
        <dbReference type="ARBA" id="ARBA00022475"/>
    </source>
</evidence>
<feature type="signal peptide" evidence="8">
    <location>
        <begin position="1"/>
        <end position="19"/>
    </location>
</feature>
<evidence type="ECO:0000256" key="4">
    <source>
        <dbReference type="ARBA" id="ARBA00022729"/>
    </source>
</evidence>
<dbReference type="GO" id="GO:0016798">
    <property type="term" value="F:hydrolase activity, acting on glycosyl bonds"/>
    <property type="evidence" value="ECO:0007669"/>
    <property type="project" value="UniProtKB-KW"/>
</dbReference>
<evidence type="ECO:0000256" key="1">
    <source>
        <dbReference type="ARBA" id="ARBA00004236"/>
    </source>
</evidence>
<protein>
    <recommendedName>
        <fullName evidence="9">G8 domain-containing protein</fullName>
    </recommendedName>
</protein>
<feature type="domain" description="G8" evidence="9">
    <location>
        <begin position="41"/>
        <end position="168"/>
    </location>
</feature>
<sequence length="1003" mass="110685">MKNLIFIFYIFLFISNVYSYVSTCSGPDSYTANLKPWSYGSSWISGKIPVAGDMVQIPSGQSILLDVSTPRLTQIWIQSGGQLVISSKHGPLEIITEGILIEGRMDVGDENCKFNESFTVTLTGIEGQGYIESKGDMLKKYIGVLAGGSLEIHGYLSYPIPTWTKLNKTITGGASMIINVIDNVSMWPPGSTIVLGSTDFDMYQSEEVLTLPCPECTPFQLKINGSKYYHFGAITYGVDERAEVGLLTKNIVVRGEMQPKCNGSAICTYFNFDGYGGHIKFVNGFANGHIEGMEVYNMGQTYNVGYYPIHFHMCGDVDTGSYANWPTYVKDVSIHHTKSRCLTIHGTSGLVVVNNFAYDHYGHCYFFEDGSEQRNYLDSNVGLVTRYGYLLPSDRSCDVCLFANPKDFNGNALDCGTCEAVATFWITNPNNYLKNNVAGGSENTGFWFLFPQGVSGISSYISTYNNVYPPYIPIGSFVNNKAHSNVLQGMNIDQSHQIQQQNASYPNPYLSMTYGRYKPRVDPTNPSSARATSLIYQFTAYKNKWRGLWARGGDLVFHSCIFSENAIGATLAAEGVMQADMGSTQQCIGCTFILETENVGQATNGINTYGGVTLPAYYQFTQRGLEIYDGPIVLQYCTFIGFNTDGYRNTSAIGWFLYDDWIFSATNQFIGSTFVNTNLRVLNVPSNYDGAKQQIFLDVDGTVTGTANSYVVPSVPYYYSAKSVINTAWNMSISTEKFASLYVYNKDVAASKIPGSAGIIMVRDEYSYYRHVLQGVPNSSPRNTFLPLVMIGKSYTMHFPHPTPPHLQVQLTNFDQSESVIVGICYPTWGVTFEITKNVIINNWNAVVESVKMVNSLNEVKNDTKGLSAFYDATSGLLFLNAVQERTRQWNYFCPDVGCETFDIQISGLGVNTNLGYCYNAYPTYAQLSYATRGGCNGNPNLFFDVCGICGGDGSTCGTTNKILNELGVSNSNPNSASTISINLLPSNSILTFLIFSIIIILL</sequence>
<dbReference type="InterPro" id="IPR052252">
    <property type="entry name" value="CEMIP/CEMIP2"/>
</dbReference>
<comment type="subcellular location">
    <subcellularLocation>
        <location evidence="1">Cell membrane</location>
    </subcellularLocation>
</comment>
<dbReference type="PANTHER" id="PTHR15535:SF17">
    <property type="entry name" value="TRANSMEMBRANE PROTEIN"/>
    <property type="match status" value="1"/>
</dbReference>
<dbReference type="Pfam" id="PF10162">
    <property type="entry name" value="G8"/>
    <property type="match status" value="1"/>
</dbReference>
<evidence type="ECO:0000256" key="8">
    <source>
        <dbReference type="SAM" id="SignalP"/>
    </source>
</evidence>
<keyword evidence="5" id="KW-0378">Hydrolase</keyword>
<keyword evidence="11" id="KW-1185">Reference proteome</keyword>
<evidence type="ECO:0000313" key="10">
    <source>
        <dbReference type="EMBL" id="KAK5575822.1"/>
    </source>
</evidence>
<dbReference type="Pfam" id="PF24605">
    <property type="entry name" value="CEMIP_X"/>
    <property type="match status" value="1"/>
</dbReference>
<dbReference type="InterPro" id="IPR055400">
    <property type="entry name" value="CEMIP_X"/>
</dbReference>
<keyword evidence="4 8" id="KW-0732">Signal</keyword>
<comment type="similarity">
    <text evidence="2">Belongs to the CEMIP family.</text>
</comment>
<dbReference type="SMART" id="SM01225">
    <property type="entry name" value="G8"/>
    <property type="match status" value="1"/>
</dbReference>
<dbReference type="InterPro" id="IPR011050">
    <property type="entry name" value="Pectin_lyase_fold/virulence"/>
</dbReference>